<evidence type="ECO:0000313" key="2">
    <source>
        <dbReference type="EMBL" id="SPJ76330.1"/>
    </source>
</evidence>
<dbReference type="Pfam" id="PF24476">
    <property type="entry name" value="DUF7580"/>
    <property type="match status" value="1"/>
</dbReference>
<dbReference type="PANTHER" id="PTHR35186:SF4">
    <property type="entry name" value="PRION-INHIBITION AND PROPAGATION HELO DOMAIN-CONTAINING PROTEIN"/>
    <property type="match status" value="1"/>
</dbReference>
<dbReference type="Proteomes" id="UP001187734">
    <property type="component" value="Unassembled WGS sequence"/>
</dbReference>
<comment type="caution">
    <text evidence="2">The sequence shown here is derived from an EMBL/GenBank/DDBJ whole genome shotgun (WGS) entry which is preliminary data.</text>
</comment>
<reference evidence="2" key="1">
    <citation type="submission" date="2018-03" db="EMBL/GenBank/DDBJ databases">
        <authorList>
            <person name="Guldener U."/>
        </authorList>
    </citation>
    <scope>NUCLEOTIDE SEQUENCE</scope>
</reference>
<organism evidence="2 3">
    <name type="scientific">Fusarium torulosum</name>
    <dbReference type="NCBI Taxonomy" id="33205"/>
    <lineage>
        <taxon>Eukaryota</taxon>
        <taxon>Fungi</taxon>
        <taxon>Dikarya</taxon>
        <taxon>Ascomycota</taxon>
        <taxon>Pezizomycotina</taxon>
        <taxon>Sordariomycetes</taxon>
        <taxon>Hypocreomycetidae</taxon>
        <taxon>Hypocreales</taxon>
        <taxon>Nectriaceae</taxon>
        <taxon>Fusarium</taxon>
    </lineage>
</organism>
<dbReference type="EMBL" id="ONZP01000195">
    <property type="protein sequence ID" value="SPJ76330.1"/>
    <property type="molecule type" value="Genomic_DNA"/>
</dbReference>
<keyword evidence="3" id="KW-1185">Reference proteome</keyword>
<evidence type="ECO:0000259" key="1">
    <source>
        <dbReference type="Pfam" id="PF24476"/>
    </source>
</evidence>
<proteinExistence type="predicted"/>
<protein>
    <recommendedName>
        <fullName evidence="1">DUF7580 domain-containing protein</fullName>
    </recommendedName>
</protein>
<evidence type="ECO:0000313" key="3">
    <source>
        <dbReference type="Proteomes" id="UP001187734"/>
    </source>
</evidence>
<name>A0AAE8M914_9HYPO</name>
<dbReference type="AlphaFoldDB" id="A0AAE8M914"/>
<gene>
    <name evidence="2" type="ORF">FTOL_06061</name>
</gene>
<dbReference type="PANTHER" id="PTHR35186">
    <property type="entry name" value="ANK_REP_REGION DOMAIN-CONTAINING PROTEIN"/>
    <property type="match status" value="1"/>
</dbReference>
<sequence>MSLKTEHVSLQTVYEKLLNGIAPQIHIEEMIRNPFSDRWKEAGIFDKLRLRLWTSLPIFDESQSVSLEASSIRKMFKRARFILRKSNYDEALTRIRDGVSALDKLAGSNMELESSRKSRSDGRLHKLVKGTLESIYHALQSAIACKCTNPHDVGLRLAPPSRTVIPDDDDEEIKKEFQFCLTVSHTPQSTAPLPRQWNGIILKRSEYSTNTASTQISTSPSNTLGFLTPSAMVSTIGSNQSTQTVTVQSATGNLALSTFRTMAISSGHISNLCETMQSMGKKKQGDSCGHIRDSRAQESLKYDVCIQECLGGAEEWSLVPLKQLLQDPGLLYNDKLRLAYMIACSALQMQGTPWITRTPRSDDIYVSRRKGLLQFQHVFVLRYFPEGTQSTATTSPNIFLLYLGILLIELILGQSVTNFESSQSQTVEPGLPRHVLDYDSANKLLGRVMMEGGNGYHKAVERCLASSMFKIDAADDSSSFQGDAISGIIDPLEQDLRSTIAVF</sequence>
<accession>A0AAE8M914</accession>
<dbReference type="InterPro" id="IPR056002">
    <property type="entry name" value="DUF7580"/>
</dbReference>
<feature type="domain" description="DUF7580" evidence="1">
    <location>
        <begin position="128"/>
        <end position="497"/>
    </location>
</feature>